<protein>
    <submittedName>
        <fullName evidence="1">Uncharacterized protein</fullName>
    </submittedName>
</protein>
<dbReference type="Gene3D" id="3.40.50.720">
    <property type="entry name" value="NAD(P)-binding Rossmann-like Domain"/>
    <property type="match status" value="1"/>
</dbReference>
<accession>A0AAD6SML0</accession>
<sequence length="136" mass="15123">MVKTIWKREEMETVEALQLFVSGSAVVARIIRDGTFTPRAITGDPQSAASLELKARGIEVVKGESGDKASLVSLQKTFGRERASMIGWSLTHLPFHWLMKTPTGFNLSIPRAWCRGYVYEVASCGSVIVDEMVFWV</sequence>
<dbReference type="EMBL" id="JARJCM010000093">
    <property type="protein sequence ID" value="KAJ7030225.1"/>
    <property type="molecule type" value="Genomic_DNA"/>
</dbReference>
<organism evidence="1 2">
    <name type="scientific">Mycena alexandri</name>
    <dbReference type="NCBI Taxonomy" id="1745969"/>
    <lineage>
        <taxon>Eukaryota</taxon>
        <taxon>Fungi</taxon>
        <taxon>Dikarya</taxon>
        <taxon>Basidiomycota</taxon>
        <taxon>Agaricomycotina</taxon>
        <taxon>Agaricomycetes</taxon>
        <taxon>Agaricomycetidae</taxon>
        <taxon>Agaricales</taxon>
        <taxon>Marasmiineae</taxon>
        <taxon>Mycenaceae</taxon>
        <taxon>Mycena</taxon>
    </lineage>
</organism>
<gene>
    <name evidence="1" type="ORF">C8F04DRAFT_1187018</name>
</gene>
<comment type="caution">
    <text evidence="1">The sequence shown here is derived from an EMBL/GenBank/DDBJ whole genome shotgun (WGS) entry which is preliminary data.</text>
</comment>
<dbReference type="AlphaFoldDB" id="A0AAD6SML0"/>
<dbReference type="Proteomes" id="UP001218188">
    <property type="component" value="Unassembled WGS sequence"/>
</dbReference>
<name>A0AAD6SML0_9AGAR</name>
<keyword evidence="2" id="KW-1185">Reference proteome</keyword>
<reference evidence="1" key="1">
    <citation type="submission" date="2023-03" db="EMBL/GenBank/DDBJ databases">
        <title>Massive genome expansion in bonnet fungi (Mycena s.s.) driven by repeated elements and novel gene families across ecological guilds.</title>
        <authorList>
            <consortium name="Lawrence Berkeley National Laboratory"/>
            <person name="Harder C.B."/>
            <person name="Miyauchi S."/>
            <person name="Viragh M."/>
            <person name="Kuo A."/>
            <person name="Thoen E."/>
            <person name="Andreopoulos B."/>
            <person name="Lu D."/>
            <person name="Skrede I."/>
            <person name="Drula E."/>
            <person name="Henrissat B."/>
            <person name="Morin E."/>
            <person name="Kohler A."/>
            <person name="Barry K."/>
            <person name="LaButti K."/>
            <person name="Morin E."/>
            <person name="Salamov A."/>
            <person name="Lipzen A."/>
            <person name="Mereny Z."/>
            <person name="Hegedus B."/>
            <person name="Baldrian P."/>
            <person name="Stursova M."/>
            <person name="Weitz H."/>
            <person name="Taylor A."/>
            <person name="Grigoriev I.V."/>
            <person name="Nagy L.G."/>
            <person name="Martin F."/>
            <person name="Kauserud H."/>
        </authorList>
    </citation>
    <scope>NUCLEOTIDE SEQUENCE</scope>
    <source>
        <strain evidence="1">CBHHK200</strain>
    </source>
</reference>
<evidence type="ECO:0000313" key="1">
    <source>
        <dbReference type="EMBL" id="KAJ7030225.1"/>
    </source>
</evidence>
<proteinExistence type="predicted"/>
<evidence type="ECO:0000313" key="2">
    <source>
        <dbReference type="Proteomes" id="UP001218188"/>
    </source>
</evidence>